<feature type="region of interest" description="Disordered" evidence="1">
    <location>
        <begin position="588"/>
        <end position="629"/>
    </location>
</feature>
<organism evidence="2">
    <name type="scientific">Triticum urartu</name>
    <name type="common">Red wild einkorn</name>
    <name type="synonym">Crithodium urartu</name>
    <dbReference type="NCBI Taxonomy" id="4572"/>
    <lineage>
        <taxon>Eukaryota</taxon>
        <taxon>Viridiplantae</taxon>
        <taxon>Streptophyta</taxon>
        <taxon>Embryophyta</taxon>
        <taxon>Tracheophyta</taxon>
        <taxon>Spermatophyta</taxon>
        <taxon>Magnoliopsida</taxon>
        <taxon>Liliopsida</taxon>
        <taxon>Poales</taxon>
        <taxon>Poaceae</taxon>
        <taxon>BOP clade</taxon>
        <taxon>Pooideae</taxon>
        <taxon>Triticodae</taxon>
        <taxon>Triticeae</taxon>
        <taxon>Triticinae</taxon>
        <taxon>Triticum</taxon>
    </lineage>
</organism>
<evidence type="ECO:0000313" key="2">
    <source>
        <dbReference type="EMBL" id="EMS48356.1"/>
    </source>
</evidence>
<gene>
    <name evidence="2" type="ORF">TRIUR3_06277</name>
</gene>
<dbReference type="AlphaFoldDB" id="M7YN45"/>
<accession>M7YN45</accession>
<dbReference type="PANTHER" id="PTHR34461:SF4">
    <property type="entry name" value="OS01G0101800 PROTEIN"/>
    <property type="match status" value="1"/>
</dbReference>
<dbReference type="eggNOG" id="ENOG502R3TB">
    <property type="taxonomic scope" value="Eukaryota"/>
</dbReference>
<proteinExistence type="predicted"/>
<evidence type="ECO:0000256" key="1">
    <source>
        <dbReference type="SAM" id="MobiDB-lite"/>
    </source>
</evidence>
<dbReference type="PANTHER" id="PTHR34461">
    <property type="entry name" value="EXPRESSED PROTEIN"/>
    <property type="match status" value="1"/>
</dbReference>
<protein>
    <submittedName>
        <fullName evidence="2">Uncharacterized protein</fullName>
    </submittedName>
</protein>
<name>M7YN45_TRIUA</name>
<dbReference type="STRING" id="4572.M7YN45"/>
<feature type="region of interest" description="Disordered" evidence="1">
    <location>
        <begin position="158"/>
        <end position="207"/>
    </location>
</feature>
<dbReference type="EMBL" id="KD251071">
    <property type="protein sequence ID" value="EMS48356.1"/>
    <property type="molecule type" value="Genomic_DNA"/>
</dbReference>
<sequence length="949" mass="102727">MVAEDPGFLDEQRALLRSYPTAREIQHEPWQLGVLWAKKDTLFAGIDATEEEEEEIVDVFSSMSAVPPRRRGRHVHVRRCQHGRHWRGRVAHWKLSWLGSEEGHHSSLLAEASLSRPHGRLSWLDGQLLHLCPQTGLDSLWADIVPVLEVGIGDALSSDISSSKDMPSENKVPIPSKELSRSDSGLADEIPPVGGSQGGAAPLDSVEPPPVVKAVADTEICDSVKEETKSAPVDLASSKPSLARCTRSKFVHHPSSFSYKRMLPFLMENDISSQEGDRAKFRRLSEEQQMTSDETDVQASGQIQSATAEVLLDGSAAEVQKGTQGEEPASVGDPLSSESGELASGVNAVPSGRQNQLPVSEDTHGEGNAAEVESTVEEKASKSDEKPVPMDSVDLPVGKAEGTQEAKDCCDSVKEETKIVPADLASSKPSLPRCMRSKFVPHRSSFSYKRMLPFLMENETSSQKEDMAKLQTVSEEKQLALPENDVLASGNHLSVSEGSPEACYQAELDRIVEEISSTDENYLLKGVQLQSVVPVAEVSLDVSTAEVQKVTQEVLASDGDLLSPDKRELTSERNDVLAGGQCQLAVSDGSAKESDVAEAERIVEEKATKSDENSVLNDRDESSGLASDKGEFLMKDQPQACDSKKLQCNADLALAQQCQSPESGCSIKTVMVDGGADPHGSPERHDSVASLGGLLLDVGMICKPSEPSIGSPLSAEGMSGCVAHAESGLSKVGTPSPLGSPCLEQQRLSPKIPSPSSGAFSGASFLKKRGFSPKKLSPKKGILKRHTMGCRGICMCLDCSVFRLRADRAFEFSRKQMQEADDIIVNLLEEVASLRSMAEKSSGKQEQMEACQRALRVEEVAKERRQQMLAELNSHCKIPVSGLPTLCNGPKGEIRSVRRGKDGLFSFQQQQEAITTFAKTPVIDRCRMFVVVLDFVGIQRSSVQLLSHD</sequence>
<feature type="compositionally biased region" description="Basic and acidic residues" evidence="1">
    <location>
        <begin position="590"/>
        <end position="629"/>
    </location>
</feature>
<reference evidence="2" key="1">
    <citation type="journal article" date="2013" name="Nature">
        <title>Draft genome of the wheat A-genome progenitor Triticum urartu.</title>
        <authorList>
            <person name="Ling H.Q."/>
            <person name="Zhao S."/>
            <person name="Liu D."/>
            <person name="Wang J."/>
            <person name="Sun H."/>
            <person name="Zhang C."/>
            <person name="Fan H."/>
            <person name="Li D."/>
            <person name="Dong L."/>
            <person name="Tao Y."/>
            <person name="Gao C."/>
            <person name="Wu H."/>
            <person name="Li Y."/>
            <person name="Cui Y."/>
            <person name="Guo X."/>
            <person name="Zheng S."/>
            <person name="Wang B."/>
            <person name="Yu K."/>
            <person name="Liang Q."/>
            <person name="Yang W."/>
            <person name="Lou X."/>
            <person name="Chen J."/>
            <person name="Feng M."/>
            <person name="Jian J."/>
            <person name="Zhang X."/>
            <person name="Luo G."/>
            <person name="Jiang Y."/>
            <person name="Liu J."/>
            <person name="Wang Z."/>
            <person name="Sha Y."/>
            <person name="Zhang B."/>
            <person name="Wu H."/>
            <person name="Tang D."/>
            <person name="Shen Q."/>
            <person name="Xue P."/>
            <person name="Zou S."/>
            <person name="Wang X."/>
            <person name="Liu X."/>
            <person name="Wang F."/>
            <person name="Yang Y."/>
            <person name="An X."/>
            <person name="Dong Z."/>
            <person name="Zhang K."/>
            <person name="Zhang X."/>
            <person name="Luo M.C."/>
            <person name="Dvorak J."/>
            <person name="Tong Y."/>
            <person name="Wang J."/>
            <person name="Yang H."/>
            <person name="Li Z."/>
            <person name="Wang D."/>
            <person name="Zhang A."/>
            <person name="Wang J."/>
        </authorList>
    </citation>
    <scope>NUCLEOTIDE SEQUENCE</scope>
</reference>
<feature type="compositionally biased region" description="Basic and acidic residues" evidence="1">
    <location>
        <begin position="376"/>
        <end position="388"/>
    </location>
</feature>
<feature type="region of interest" description="Disordered" evidence="1">
    <location>
        <begin position="320"/>
        <end position="409"/>
    </location>
</feature>